<protein>
    <submittedName>
        <fullName evidence="2">Uncharacterized protein</fullName>
    </submittedName>
</protein>
<evidence type="ECO:0000256" key="1">
    <source>
        <dbReference type="SAM" id="SignalP"/>
    </source>
</evidence>
<evidence type="ECO:0000313" key="2">
    <source>
        <dbReference type="EMBL" id="RGS43479.1"/>
    </source>
</evidence>
<comment type="caution">
    <text evidence="2">The sequence shown here is derived from an EMBL/GenBank/DDBJ whole genome shotgun (WGS) entry which is preliminary data.</text>
</comment>
<accession>A0A412ITQ6</accession>
<feature type="signal peptide" evidence="1">
    <location>
        <begin position="1"/>
        <end position="22"/>
    </location>
</feature>
<gene>
    <name evidence="2" type="ORF">DWX94_03965</name>
</gene>
<sequence>MRRKITLLAMCLLGLTACSMNQMETTGSEMEMQNVQTTQSSSVERAKHFRSVEELQQLSDSELMEIVDKNYQTTDFISDLSCGEIDLFDVPLADGEKILVCPIRLKAPIDMDAALTDKQLQDFVNESNQNMVSGDTFSNTEVIYCGENEDYLMYSIRYTENREYYDNDSLVSKKIPRAYRIIYPKRKCSVQSDAGLCMGIVGELTAETVYRCMDLSSALSDEPVVYRSFHEESTTYVYEAYIVQIAYGDWGLDDSVCIQKETYTVDKITHLVDLTYDTVDRKV</sequence>
<dbReference type="AlphaFoldDB" id="A0A412ITQ6"/>
<proteinExistence type="predicted"/>
<organism evidence="2 3">
    <name type="scientific">Coprococcus eutactus</name>
    <dbReference type="NCBI Taxonomy" id="33043"/>
    <lineage>
        <taxon>Bacteria</taxon>
        <taxon>Bacillati</taxon>
        <taxon>Bacillota</taxon>
        <taxon>Clostridia</taxon>
        <taxon>Lachnospirales</taxon>
        <taxon>Lachnospiraceae</taxon>
        <taxon>Coprococcus</taxon>
    </lineage>
</organism>
<dbReference type="PROSITE" id="PS51257">
    <property type="entry name" value="PROKAR_LIPOPROTEIN"/>
    <property type="match status" value="1"/>
</dbReference>
<dbReference type="EMBL" id="QRVK01000006">
    <property type="protein sequence ID" value="RGS43479.1"/>
    <property type="molecule type" value="Genomic_DNA"/>
</dbReference>
<feature type="chain" id="PRO_5039563900" evidence="1">
    <location>
        <begin position="23"/>
        <end position="283"/>
    </location>
</feature>
<dbReference type="Proteomes" id="UP000283295">
    <property type="component" value="Unassembled WGS sequence"/>
</dbReference>
<reference evidence="2 3" key="1">
    <citation type="submission" date="2018-08" db="EMBL/GenBank/DDBJ databases">
        <title>A genome reference for cultivated species of the human gut microbiota.</title>
        <authorList>
            <person name="Zou Y."/>
            <person name="Xue W."/>
            <person name="Luo G."/>
        </authorList>
    </citation>
    <scope>NUCLEOTIDE SEQUENCE [LARGE SCALE GENOMIC DNA]</scope>
    <source>
        <strain evidence="2 3">AF22-21</strain>
    </source>
</reference>
<keyword evidence="1" id="KW-0732">Signal</keyword>
<name>A0A412ITQ6_9FIRM</name>
<evidence type="ECO:0000313" key="3">
    <source>
        <dbReference type="Proteomes" id="UP000283295"/>
    </source>
</evidence>